<reference evidence="2" key="1">
    <citation type="submission" date="2022-07" db="EMBL/GenBank/DDBJ databases">
        <title>Enhanced cultured diversity of the mouse gut microbiota enables custom-made synthetic communities.</title>
        <authorList>
            <person name="Afrizal A."/>
        </authorList>
    </citation>
    <scope>NUCLEOTIDE SEQUENCE</scope>
    <source>
        <strain evidence="2">DSM 28593</strain>
    </source>
</reference>
<dbReference type="EMBL" id="JANKAS010000012">
    <property type="protein sequence ID" value="MCR1899696.1"/>
    <property type="molecule type" value="Genomic_DNA"/>
</dbReference>
<dbReference type="AlphaFoldDB" id="A0AAE3HGE8"/>
<dbReference type="PROSITE" id="PS51482">
    <property type="entry name" value="DEGV"/>
    <property type="match status" value="1"/>
</dbReference>
<dbReference type="PANTHER" id="PTHR33434">
    <property type="entry name" value="DEGV DOMAIN-CONTAINING PROTEIN DR_1986-RELATED"/>
    <property type="match status" value="1"/>
</dbReference>
<evidence type="ECO:0000313" key="2">
    <source>
        <dbReference type="EMBL" id="MCR1899696.1"/>
    </source>
</evidence>
<evidence type="ECO:0000313" key="3">
    <source>
        <dbReference type="Proteomes" id="UP001205748"/>
    </source>
</evidence>
<organism evidence="2 3">
    <name type="scientific">Irregularibacter muris</name>
    <dbReference type="NCBI Taxonomy" id="1796619"/>
    <lineage>
        <taxon>Bacteria</taxon>
        <taxon>Bacillati</taxon>
        <taxon>Bacillota</taxon>
        <taxon>Clostridia</taxon>
        <taxon>Eubacteriales</taxon>
        <taxon>Eubacteriaceae</taxon>
        <taxon>Irregularibacter</taxon>
    </lineage>
</organism>
<gene>
    <name evidence="2" type="ORF">NSA47_11985</name>
</gene>
<proteinExistence type="predicted"/>
<dbReference type="PANTHER" id="PTHR33434:SF2">
    <property type="entry name" value="FATTY ACID-BINDING PROTEIN TM_1468"/>
    <property type="match status" value="1"/>
</dbReference>
<sequence length="275" mass="30301">MSNIQIVTDSTAYLTKEEIKNYNIKVVSLMVNFQGKEDDEGLPGEFEKFFNALKESQDFPTTSQPPTGAFAAVFQEAIDQGKEVIAITISSKLSGTYNSAIIGAEMIDAEKISVVDSQTSVASLKHMVIQAQKLANEGKTRQEILHYLEEQKRKMGIYLTVDTLEYLKRGGRLSTAQAVVGSLLNIKPIIQLEDGILQTVGKARGKKKALDMLIANIPQEVKYVYIPHILNEEGAKELQAVIKERHPQAKVELEVLGPVIGAHLGPKAMGACYLW</sequence>
<keyword evidence="3" id="KW-1185">Reference proteome</keyword>
<dbReference type="NCBIfam" id="TIGR00762">
    <property type="entry name" value="DegV"/>
    <property type="match status" value="1"/>
</dbReference>
<dbReference type="InterPro" id="IPR003797">
    <property type="entry name" value="DegV"/>
</dbReference>
<dbReference type="Gene3D" id="3.40.50.10170">
    <property type="match status" value="1"/>
</dbReference>
<dbReference type="SUPFAM" id="SSF82549">
    <property type="entry name" value="DAK1/DegV-like"/>
    <property type="match status" value="1"/>
</dbReference>
<name>A0AAE3HGE8_9FIRM</name>
<dbReference type="Gene3D" id="3.30.1180.10">
    <property type="match status" value="1"/>
</dbReference>
<comment type="caution">
    <text evidence="2">The sequence shown here is derived from an EMBL/GenBank/DDBJ whole genome shotgun (WGS) entry which is preliminary data.</text>
</comment>
<dbReference type="RefSeq" id="WP_257532316.1">
    <property type="nucleotide sequence ID" value="NZ_JANKAS010000012.1"/>
</dbReference>
<dbReference type="InterPro" id="IPR043168">
    <property type="entry name" value="DegV_C"/>
</dbReference>
<protein>
    <submittedName>
        <fullName evidence="2">DegV family protein</fullName>
    </submittedName>
</protein>
<dbReference type="Proteomes" id="UP001205748">
    <property type="component" value="Unassembled WGS sequence"/>
</dbReference>
<dbReference type="InterPro" id="IPR050270">
    <property type="entry name" value="DegV_domain_contain"/>
</dbReference>
<evidence type="ECO:0000256" key="1">
    <source>
        <dbReference type="ARBA" id="ARBA00023121"/>
    </source>
</evidence>
<keyword evidence="1" id="KW-0446">Lipid-binding</keyword>
<dbReference type="GO" id="GO:0008289">
    <property type="term" value="F:lipid binding"/>
    <property type="evidence" value="ECO:0007669"/>
    <property type="project" value="UniProtKB-KW"/>
</dbReference>
<dbReference type="Pfam" id="PF02645">
    <property type="entry name" value="DegV"/>
    <property type="match status" value="1"/>
</dbReference>
<accession>A0AAE3HGE8</accession>